<dbReference type="Proteomes" id="UP000688137">
    <property type="component" value="Unassembled WGS sequence"/>
</dbReference>
<reference evidence="1" key="1">
    <citation type="submission" date="2021-01" db="EMBL/GenBank/DDBJ databases">
        <authorList>
            <consortium name="Genoscope - CEA"/>
            <person name="William W."/>
        </authorList>
    </citation>
    <scope>NUCLEOTIDE SEQUENCE</scope>
</reference>
<organism evidence="1 2">
    <name type="scientific">Paramecium primaurelia</name>
    <dbReference type="NCBI Taxonomy" id="5886"/>
    <lineage>
        <taxon>Eukaryota</taxon>
        <taxon>Sar</taxon>
        <taxon>Alveolata</taxon>
        <taxon>Ciliophora</taxon>
        <taxon>Intramacronucleata</taxon>
        <taxon>Oligohymenophorea</taxon>
        <taxon>Peniculida</taxon>
        <taxon>Parameciidae</taxon>
        <taxon>Paramecium</taxon>
    </lineage>
</organism>
<comment type="caution">
    <text evidence="1">The sequence shown here is derived from an EMBL/GenBank/DDBJ whole genome shotgun (WGS) entry which is preliminary data.</text>
</comment>
<evidence type="ECO:0000313" key="2">
    <source>
        <dbReference type="Proteomes" id="UP000688137"/>
    </source>
</evidence>
<dbReference type="EMBL" id="CAJJDM010000074">
    <property type="protein sequence ID" value="CAD8084055.1"/>
    <property type="molecule type" value="Genomic_DNA"/>
</dbReference>
<dbReference type="OMA" id="NCCECCI"/>
<sequence>MGNNCCECCIKKNQKDNNYDANEKEIEQTVDYKIQKGPTHINVLYKNLQTSNCIVYVSCCDERGRNSQNSLLQKNEQVAEQLLKRNNQIGQLSEITIGKVFFFFFVLPLYLGEEQQILLLKQQIKQFAQIIIDRNLTEIAIEDIGVQRFGYPRQLVAKLIIETFANQLHKMVSLNRIDFMINDLKSKVLFEEEIQARREILIKGDSLLKIDQTDEKSLKQPLMV</sequence>
<evidence type="ECO:0000313" key="1">
    <source>
        <dbReference type="EMBL" id="CAD8084055.1"/>
    </source>
</evidence>
<accession>A0A8S1N4T6</accession>
<keyword evidence="2" id="KW-1185">Reference proteome</keyword>
<protein>
    <submittedName>
        <fullName evidence="1">Uncharacterized protein</fullName>
    </submittedName>
</protein>
<proteinExistence type="predicted"/>
<gene>
    <name evidence="1" type="ORF">PPRIM_AZ9-3.1.T0710154</name>
</gene>
<name>A0A8S1N4T6_PARPR</name>
<dbReference type="AlphaFoldDB" id="A0A8S1N4T6"/>